<evidence type="ECO:0000313" key="2">
    <source>
        <dbReference type="EMBL" id="KAK9904424.1"/>
    </source>
</evidence>
<reference evidence="2 3" key="1">
    <citation type="journal article" date="2023" name="G3 (Bethesda)">
        <title>A chromosome-length genome assembly and annotation of blackberry (Rubus argutus, cv. 'Hillquist').</title>
        <authorList>
            <person name="Bruna T."/>
            <person name="Aryal R."/>
            <person name="Dudchenko O."/>
            <person name="Sargent D.J."/>
            <person name="Mead D."/>
            <person name="Buti M."/>
            <person name="Cavallini A."/>
            <person name="Hytonen T."/>
            <person name="Andres J."/>
            <person name="Pham M."/>
            <person name="Weisz D."/>
            <person name="Mascagni F."/>
            <person name="Usai G."/>
            <person name="Natali L."/>
            <person name="Bassil N."/>
            <person name="Fernandez G.E."/>
            <person name="Lomsadze A."/>
            <person name="Armour M."/>
            <person name="Olukolu B."/>
            <person name="Poorten T."/>
            <person name="Britton C."/>
            <person name="Davik J."/>
            <person name="Ashrafi H."/>
            <person name="Aiden E.L."/>
            <person name="Borodovsky M."/>
            <person name="Worthington M."/>
        </authorList>
    </citation>
    <scope>NUCLEOTIDE SEQUENCE [LARGE SCALE GENOMIC DNA]</scope>
    <source>
        <strain evidence="2">PI 553951</strain>
    </source>
</reference>
<gene>
    <name evidence="2" type="ORF">M0R45_000722</name>
</gene>
<evidence type="ECO:0000313" key="3">
    <source>
        <dbReference type="Proteomes" id="UP001457282"/>
    </source>
</evidence>
<comment type="caution">
    <text evidence="2">The sequence shown here is derived from an EMBL/GenBank/DDBJ whole genome shotgun (WGS) entry which is preliminary data.</text>
</comment>
<name>A0AAW1VNI0_RUBAR</name>
<evidence type="ECO:0000256" key="1">
    <source>
        <dbReference type="SAM" id="MobiDB-lite"/>
    </source>
</evidence>
<dbReference type="AlphaFoldDB" id="A0AAW1VNI0"/>
<feature type="region of interest" description="Disordered" evidence="1">
    <location>
        <begin position="70"/>
        <end position="96"/>
    </location>
</feature>
<keyword evidence="3" id="KW-1185">Reference proteome</keyword>
<proteinExistence type="predicted"/>
<accession>A0AAW1VNI0</accession>
<protein>
    <submittedName>
        <fullName evidence="2">Uncharacterized protein</fullName>
    </submittedName>
</protein>
<dbReference type="EMBL" id="JBEDUW010000199">
    <property type="protein sequence ID" value="KAK9904424.1"/>
    <property type="molecule type" value="Genomic_DNA"/>
</dbReference>
<organism evidence="2 3">
    <name type="scientific">Rubus argutus</name>
    <name type="common">Southern blackberry</name>
    <dbReference type="NCBI Taxonomy" id="59490"/>
    <lineage>
        <taxon>Eukaryota</taxon>
        <taxon>Viridiplantae</taxon>
        <taxon>Streptophyta</taxon>
        <taxon>Embryophyta</taxon>
        <taxon>Tracheophyta</taxon>
        <taxon>Spermatophyta</taxon>
        <taxon>Magnoliopsida</taxon>
        <taxon>eudicotyledons</taxon>
        <taxon>Gunneridae</taxon>
        <taxon>Pentapetalae</taxon>
        <taxon>rosids</taxon>
        <taxon>fabids</taxon>
        <taxon>Rosales</taxon>
        <taxon>Rosaceae</taxon>
        <taxon>Rosoideae</taxon>
        <taxon>Rosoideae incertae sedis</taxon>
        <taxon>Rubus</taxon>
    </lineage>
</organism>
<sequence>MLRPSMSRVVGMLSGDMGSDNSKLQFKPGYLTDWKFNDSTVPSLTKLDDASTVNSLVMTKETQFSFNNSSASTSVMEQSPPNALHSAMLQNNVDGR</sequence>
<feature type="compositionally biased region" description="Polar residues" evidence="1">
    <location>
        <begin position="70"/>
        <end position="81"/>
    </location>
</feature>
<dbReference type="Proteomes" id="UP001457282">
    <property type="component" value="Unassembled WGS sequence"/>
</dbReference>